<dbReference type="Gene3D" id="2.60.260.20">
    <property type="entry name" value="Urease metallochaperone UreE, N-terminal domain"/>
    <property type="match status" value="2"/>
</dbReference>
<dbReference type="Proteomes" id="UP001306508">
    <property type="component" value="Unassembled WGS sequence"/>
</dbReference>
<feature type="compositionally biased region" description="Low complexity" evidence="1">
    <location>
        <begin position="620"/>
        <end position="643"/>
    </location>
</feature>
<comment type="caution">
    <text evidence="3">The sequence shown here is derived from an EMBL/GenBank/DDBJ whole genome shotgun (WGS) entry which is preliminary data.</text>
</comment>
<feature type="region of interest" description="Disordered" evidence="1">
    <location>
        <begin position="539"/>
        <end position="582"/>
    </location>
</feature>
<dbReference type="Pfam" id="PF00226">
    <property type="entry name" value="DnaJ"/>
    <property type="match status" value="1"/>
</dbReference>
<accession>A0AAN8A8N9</accession>
<dbReference type="InterPro" id="IPR001305">
    <property type="entry name" value="HSP_DnaJ_Cys-rich_dom"/>
</dbReference>
<dbReference type="PROSITE" id="PS00636">
    <property type="entry name" value="DNAJ_1"/>
    <property type="match status" value="1"/>
</dbReference>
<evidence type="ECO:0000259" key="2">
    <source>
        <dbReference type="PROSITE" id="PS50076"/>
    </source>
</evidence>
<dbReference type="InterPro" id="IPR036410">
    <property type="entry name" value="HSP_DnaJ_Cys-rich_dom_sf"/>
</dbReference>
<dbReference type="SUPFAM" id="SSF46565">
    <property type="entry name" value="Chaperone J-domain"/>
    <property type="match status" value="1"/>
</dbReference>
<evidence type="ECO:0000256" key="1">
    <source>
        <dbReference type="SAM" id="MobiDB-lite"/>
    </source>
</evidence>
<feature type="domain" description="J" evidence="2">
    <location>
        <begin position="6"/>
        <end position="71"/>
    </location>
</feature>
<sequence length="682" mass="78572">MVADTKLYDLLNISPDSTSAEIKKSYRKLALQYHPDKNNNSKESTLLFQKIHLAYNILIDPNKRLCYDKYGDINLAKDFESGSTQEDVNYDYMSNPANLFSNFFNKHQQQQHQNFPNNNSNPYSSSSSSSTFMFSNQNTNISNNNNINNNLYKNLMKGPNIIHHLKCSLSDLYHGKTCKLGLQRTKACPECELLYKPCIHCQGNGTINGINKIGPLSQTWSQTCLSCNGSGIYIDAQRQYSCKTCHGNAFIKERFIFKIKILPGMYHGQTIRLSNSADEFIAVTQQSNFINNPFNLSAHMNSSSSCTTTMQRVEPGDVIIKIIETESQLNNSSSNPDYKMDNNNNNNKKKKKEEESIKNTTPQFIRSHTKDHENLLLNNFPIDIVTSLCGGKIMINNHPMGKLIQVTILPGELLNPTGYKCVEGLGMPIYDKTQEMKEKNNDLNKKNNCGAEEGFKEDISLDENTSDVNHLRKGNLYIKFIVNFPDKLESRTIEQLKTILQEDKFIRKQQEIEQHNMDSNLDDCVELEEHVFNNFMEEPSENVSNQFKRKYEEDEDEEQFSDYNVNDEDEDDRNGVNNEYVDECGDLDEDEYEGYYHHHPRFGPNGDQETGDDSYKGTRRYNNNNRNRSRSSNYSSYNSSASRSKNRNRNRNKRRKFNASNFTGDPFFDQIQFPNQENCHVM</sequence>
<dbReference type="AlphaFoldDB" id="A0AAN8A8N9"/>
<dbReference type="InterPro" id="IPR018253">
    <property type="entry name" value="DnaJ_domain_CS"/>
</dbReference>
<dbReference type="PANTHER" id="PTHR43888">
    <property type="entry name" value="DNAJ-LIKE-2, ISOFORM A-RELATED"/>
    <property type="match status" value="1"/>
</dbReference>
<organism evidence="3 4">
    <name type="scientific">Arxiozyma heterogenica</name>
    <dbReference type="NCBI Taxonomy" id="278026"/>
    <lineage>
        <taxon>Eukaryota</taxon>
        <taxon>Fungi</taxon>
        <taxon>Dikarya</taxon>
        <taxon>Ascomycota</taxon>
        <taxon>Saccharomycotina</taxon>
        <taxon>Saccharomycetes</taxon>
        <taxon>Saccharomycetales</taxon>
        <taxon>Saccharomycetaceae</taxon>
        <taxon>Arxiozyma</taxon>
    </lineage>
</organism>
<protein>
    <recommendedName>
        <fullName evidence="2">J domain-containing protein</fullName>
    </recommendedName>
</protein>
<evidence type="ECO:0000313" key="4">
    <source>
        <dbReference type="Proteomes" id="UP001306508"/>
    </source>
</evidence>
<dbReference type="InterPro" id="IPR036869">
    <property type="entry name" value="J_dom_sf"/>
</dbReference>
<feature type="region of interest" description="Disordered" evidence="1">
    <location>
        <begin position="110"/>
        <end position="131"/>
    </location>
</feature>
<dbReference type="PRINTS" id="PR00625">
    <property type="entry name" value="JDOMAIN"/>
</dbReference>
<dbReference type="SMART" id="SM00271">
    <property type="entry name" value="DnaJ"/>
    <property type="match status" value="1"/>
</dbReference>
<dbReference type="PROSITE" id="PS50076">
    <property type="entry name" value="DNAJ_2"/>
    <property type="match status" value="1"/>
</dbReference>
<dbReference type="InterPro" id="IPR001623">
    <property type="entry name" value="DnaJ_domain"/>
</dbReference>
<keyword evidence="4" id="KW-1185">Reference proteome</keyword>
<feature type="region of interest" description="Disordered" evidence="1">
    <location>
        <begin position="329"/>
        <end position="360"/>
    </location>
</feature>
<feature type="region of interest" description="Disordered" evidence="1">
    <location>
        <begin position="594"/>
        <end position="671"/>
    </location>
</feature>
<dbReference type="GO" id="GO:0006457">
    <property type="term" value="P:protein folding"/>
    <property type="evidence" value="ECO:0007669"/>
    <property type="project" value="InterPro"/>
</dbReference>
<dbReference type="SUPFAM" id="SSF57938">
    <property type="entry name" value="DnaJ/Hsp40 cysteine-rich domain"/>
    <property type="match status" value="1"/>
</dbReference>
<dbReference type="SUPFAM" id="SSF49493">
    <property type="entry name" value="HSP40/DnaJ peptide-binding domain"/>
    <property type="match status" value="1"/>
</dbReference>
<name>A0AAN8A8N9_9SACH</name>
<evidence type="ECO:0000313" key="3">
    <source>
        <dbReference type="EMBL" id="KAK5780446.1"/>
    </source>
</evidence>
<gene>
    <name evidence="3" type="ORF">RI543_002204</name>
</gene>
<feature type="compositionally biased region" description="Basic residues" evidence="1">
    <location>
        <begin position="644"/>
        <end position="657"/>
    </location>
</feature>
<dbReference type="EMBL" id="JAWIZZ010000041">
    <property type="protein sequence ID" value="KAK5780446.1"/>
    <property type="molecule type" value="Genomic_DNA"/>
</dbReference>
<dbReference type="InterPro" id="IPR008971">
    <property type="entry name" value="HSP40/DnaJ_pept-bd"/>
</dbReference>
<feature type="compositionally biased region" description="Acidic residues" evidence="1">
    <location>
        <begin position="553"/>
        <end position="572"/>
    </location>
</feature>
<dbReference type="GO" id="GO:0030544">
    <property type="term" value="F:Hsp70 protein binding"/>
    <property type="evidence" value="ECO:0007669"/>
    <property type="project" value="InterPro"/>
</dbReference>
<dbReference type="Gene3D" id="1.10.287.110">
    <property type="entry name" value="DnaJ domain"/>
    <property type="match status" value="1"/>
</dbReference>
<dbReference type="GO" id="GO:0051082">
    <property type="term" value="F:unfolded protein binding"/>
    <property type="evidence" value="ECO:0007669"/>
    <property type="project" value="InterPro"/>
</dbReference>
<dbReference type="Gene3D" id="2.10.230.10">
    <property type="entry name" value="Heat shock protein DnaJ, cysteine-rich domain"/>
    <property type="match status" value="1"/>
</dbReference>
<dbReference type="InterPro" id="IPR044713">
    <property type="entry name" value="DNJA1/2-like"/>
</dbReference>
<reference evidence="4" key="1">
    <citation type="submission" date="2023-07" db="EMBL/GenBank/DDBJ databases">
        <title>A draft genome of Kazachstania heterogenica Y-27499.</title>
        <authorList>
            <person name="Donic C."/>
            <person name="Kralova J.S."/>
            <person name="Fidel L."/>
            <person name="Ben-Dor S."/>
            <person name="Jung S."/>
        </authorList>
    </citation>
    <scope>NUCLEOTIDE SEQUENCE [LARGE SCALE GENOMIC DNA]</scope>
    <source>
        <strain evidence="4">Y27499</strain>
    </source>
</reference>
<dbReference type="CDD" id="cd10719">
    <property type="entry name" value="DnaJ_zf"/>
    <property type="match status" value="1"/>
</dbReference>
<proteinExistence type="predicted"/>
<dbReference type="CDD" id="cd06257">
    <property type="entry name" value="DnaJ"/>
    <property type="match status" value="1"/>
</dbReference>